<feature type="domain" description="DUF4910" evidence="2">
    <location>
        <begin position="1"/>
        <end position="104"/>
    </location>
</feature>
<protein>
    <submittedName>
        <fullName evidence="3">Peptidase M28</fullName>
    </submittedName>
</protein>
<dbReference type="Gene3D" id="3.40.630.10">
    <property type="entry name" value="Zn peptidases"/>
    <property type="match status" value="1"/>
</dbReference>
<accession>A0A0P9HCP9</accession>
<feature type="non-terminal residue" evidence="3">
    <location>
        <position position="1"/>
    </location>
</feature>
<name>A0A0P9HCP9_9CHLR</name>
<feature type="domain" description="UCP01524 winged helix-turn-helix" evidence="1">
    <location>
        <begin position="107"/>
        <end position="181"/>
    </location>
</feature>
<sequence length="189" mass="20529">VGDAGGFTYKQSRRENATIARAVAHVLGHSGTPYTLRPFSPLGYDERQYCSPGFDLPMGCFMRTPNGAYPEYHSSADNLDLVRPEALAGSLVALRQVMDVLEHDDVFVSQNPKCEPQLGRRGLYAAVGGLATVPNYQQAIMWVLNLADGQHTLLEMAERAAMPFSTLHAAALHLETHGLVARAPIEPLG</sequence>
<dbReference type="InterPro" id="IPR032622">
    <property type="entry name" value="UCP01524_HTH"/>
</dbReference>
<evidence type="ECO:0000259" key="1">
    <source>
        <dbReference type="Pfam" id="PF16221"/>
    </source>
</evidence>
<dbReference type="Proteomes" id="UP000050509">
    <property type="component" value="Unassembled WGS sequence"/>
</dbReference>
<dbReference type="AlphaFoldDB" id="A0A0P9HCP9"/>
<evidence type="ECO:0000313" key="3">
    <source>
        <dbReference type="EMBL" id="KPV52291.1"/>
    </source>
</evidence>
<dbReference type="Pfam" id="PF16221">
    <property type="entry name" value="HTH_47"/>
    <property type="match status" value="1"/>
</dbReference>
<dbReference type="Gene3D" id="1.10.10.10">
    <property type="entry name" value="Winged helix-like DNA-binding domain superfamily/Winged helix DNA-binding domain"/>
    <property type="match status" value="1"/>
</dbReference>
<reference evidence="3 4" key="1">
    <citation type="submission" date="2015-09" db="EMBL/GenBank/DDBJ databases">
        <title>Draft genome sequence of Kouleothrix aurantiaca JCM 19913.</title>
        <authorList>
            <person name="Hemp J."/>
        </authorList>
    </citation>
    <scope>NUCLEOTIDE SEQUENCE [LARGE SCALE GENOMIC DNA]</scope>
    <source>
        <strain evidence="3 4">COM-B</strain>
    </source>
</reference>
<comment type="caution">
    <text evidence="3">The sequence shown here is derived from an EMBL/GenBank/DDBJ whole genome shotgun (WGS) entry which is preliminary data.</text>
</comment>
<gene>
    <name evidence="3" type="ORF">SE17_16380</name>
</gene>
<dbReference type="EMBL" id="LJCR01000594">
    <property type="protein sequence ID" value="KPV52291.1"/>
    <property type="molecule type" value="Genomic_DNA"/>
</dbReference>
<evidence type="ECO:0000259" key="2">
    <source>
        <dbReference type="Pfam" id="PF16254"/>
    </source>
</evidence>
<proteinExistence type="predicted"/>
<keyword evidence="4" id="KW-1185">Reference proteome</keyword>
<dbReference type="InterPro" id="IPR032589">
    <property type="entry name" value="DUF4910"/>
</dbReference>
<evidence type="ECO:0000313" key="4">
    <source>
        <dbReference type="Proteomes" id="UP000050509"/>
    </source>
</evidence>
<organism evidence="3 4">
    <name type="scientific">Kouleothrix aurantiaca</name>
    <dbReference type="NCBI Taxonomy" id="186479"/>
    <lineage>
        <taxon>Bacteria</taxon>
        <taxon>Bacillati</taxon>
        <taxon>Chloroflexota</taxon>
        <taxon>Chloroflexia</taxon>
        <taxon>Chloroflexales</taxon>
        <taxon>Roseiflexineae</taxon>
        <taxon>Roseiflexaceae</taxon>
        <taxon>Kouleothrix</taxon>
    </lineage>
</organism>
<dbReference type="Pfam" id="PF16254">
    <property type="entry name" value="DUF4910"/>
    <property type="match status" value="1"/>
</dbReference>
<dbReference type="SUPFAM" id="SSF53187">
    <property type="entry name" value="Zn-dependent exopeptidases"/>
    <property type="match status" value="1"/>
</dbReference>
<dbReference type="InterPro" id="IPR036388">
    <property type="entry name" value="WH-like_DNA-bd_sf"/>
</dbReference>